<keyword evidence="2" id="KW-1185">Reference proteome</keyword>
<name>A0AAD5YJL6_9AGAR</name>
<evidence type="ECO:0000313" key="1">
    <source>
        <dbReference type="EMBL" id="KAJ3555245.1"/>
    </source>
</evidence>
<reference evidence="1" key="1">
    <citation type="submission" date="2022-07" db="EMBL/GenBank/DDBJ databases">
        <title>Genome Sequence of Leucocoprinus birnbaumii.</title>
        <authorList>
            <person name="Buettner E."/>
        </authorList>
    </citation>
    <scope>NUCLEOTIDE SEQUENCE</scope>
    <source>
        <strain evidence="1">VT141</strain>
    </source>
</reference>
<sequence>MESGTRRYSSQYWTVSLLPHEIGGSGTGTGGCFVVQRILANSPDQGQLPLLTPDPHPDNINGKSSVFSLIAIDRHRNAEAGFVGVAPFRYFIKSTVKPYLYWYWNTKSNRIELSSASQTKFILKRRSPLPYDCLPSEDILIKSDEIQMLPLQDNADENRLSMVTRFGQTKRNLSVDTVPVSVDSYSRLRTFVFGLFDGGFGVQYVTPSEQVDGADWVYCNCS</sequence>
<gene>
    <name evidence="1" type="ORF">NP233_g12254</name>
</gene>
<dbReference type="AlphaFoldDB" id="A0AAD5YJL6"/>
<organism evidence="1 2">
    <name type="scientific">Leucocoprinus birnbaumii</name>
    <dbReference type="NCBI Taxonomy" id="56174"/>
    <lineage>
        <taxon>Eukaryota</taxon>
        <taxon>Fungi</taxon>
        <taxon>Dikarya</taxon>
        <taxon>Basidiomycota</taxon>
        <taxon>Agaricomycotina</taxon>
        <taxon>Agaricomycetes</taxon>
        <taxon>Agaricomycetidae</taxon>
        <taxon>Agaricales</taxon>
        <taxon>Agaricineae</taxon>
        <taxon>Agaricaceae</taxon>
        <taxon>Leucocoprinus</taxon>
    </lineage>
</organism>
<dbReference type="EMBL" id="JANIEX010001702">
    <property type="protein sequence ID" value="KAJ3555245.1"/>
    <property type="molecule type" value="Genomic_DNA"/>
</dbReference>
<evidence type="ECO:0000313" key="2">
    <source>
        <dbReference type="Proteomes" id="UP001213000"/>
    </source>
</evidence>
<protein>
    <submittedName>
        <fullName evidence="1">Uncharacterized protein</fullName>
    </submittedName>
</protein>
<comment type="caution">
    <text evidence="1">The sequence shown here is derived from an EMBL/GenBank/DDBJ whole genome shotgun (WGS) entry which is preliminary data.</text>
</comment>
<accession>A0AAD5YJL6</accession>
<proteinExistence type="predicted"/>
<dbReference type="Proteomes" id="UP001213000">
    <property type="component" value="Unassembled WGS sequence"/>
</dbReference>
<dbReference type="PROSITE" id="PS51257">
    <property type="entry name" value="PROKAR_LIPOPROTEIN"/>
    <property type="match status" value="1"/>
</dbReference>